<feature type="domain" description="Pirin C-terminal" evidence="5">
    <location>
        <begin position="176"/>
        <end position="274"/>
    </location>
</feature>
<evidence type="ECO:0000256" key="2">
    <source>
        <dbReference type="PIRSR" id="PIRSR006232-1"/>
    </source>
</evidence>
<dbReference type="GO" id="GO:0046872">
    <property type="term" value="F:metal ion binding"/>
    <property type="evidence" value="ECO:0007669"/>
    <property type="project" value="UniProtKB-KW"/>
</dbReference>
<evidence type="ECO:0000259" key="4">
    <source>
        <dbReference type="Pfam" id="PF02678"/>
    </source>
</evidence>
<feature type="binding site" evidence="2">
    <location>
        <position position="57"/>
    </location>
    <ligand>
        <name>Fe cation</name>
        <dbReference type="ChEBI" id="CHEBI:24875"/>
    </ligand>
</feature>
<gene>
    <name evidence="6" type="ordered locus">CPS_1771</name>
</gene>
<sequence length="277" mass="30074">MIVVNKVNSQPTQDGDGVKISRIADFTGKYFDPYLMIDELKSDDKNDFIGGFPAHPHRGIETFTYMIKGGFEHKDQLGNSALITAGNVQWMSTGYGVIHSEMPITDENDGMHGFQIWLNMPAKDKLRPARYQDSTSLPNLTNTTGASLKLMAGQWTFGGETASSPLTELAANAALADLTLESNAKAEFDLSDAEQVLVYVHSGRFSSPRLNAGELAIVDAQQALAITASDDGAGALILVGNKIKEKIVHMGPFVMNTEQEIRQAVEDYQQGKFGSIA</sequence>
<evidence type="ECO:0000313" key="7">
    <source>
        <dbReference type="Proteomes" id="UP000000547"/>
    </source>
</evidence>
<name>Q484L3_COLP3</name>
<dbReference type="PANTHER" id="PTHR13903">
    <property type="entry name" value="PIRIN-RELATED"/>
    <property type="match status" value="1"/>
</dbReference>
<dbReference type="Proteomes" id="UP000000547">
    <property type="component" value="Chromosome"/>
</dbReference>
<evidence type="ECO:0000313" key="6">
    <source>
        <dbReference type="EMBL" id="AAZ26088.1"/>
    </source>
</evidence>
<dbReference type="Pfam" id="PF05726">
    <property type="entry name" value="Pirin_C"/>
    <property type="match status" value="1"/>
</dbReference>
<evidence type="ECO:0000256" key="1">
    <source>
        <dbReference type="ARBA" id="ARBA00008416"/>
    </source>
</evidence>
<dbReference type="AlphaFoldDB" id="Q484L3"/>
<feature type="binding site" evidence="2">
    <location>
        <position position="55"/>
    </location>
    <ligand>
        <name>Fe cation</name>
        <dbReference type="ChEBI" id="CHEBI:24875"/>
    </ligand>
</feature>
<comment type="cofactor">
    <cofactor evidence="2">
        <name>Fe cation</name>
        <dbReference type="ChEBI" id="CHEBI:24875"/>
    </cofactor>
    <text evidence="2">Binds 1 Fe cation per subunit.</text>
</comment>
<evidence type="ECO:0000256" key="3">
    <source>
        <dbReference type="RuleBase" id="RU003457"/>
    </source>
</evidence>
<dbReference type="SUPFAM" id="SSF51182">
    <property type="entry name" value="RmlC-like cupins"/>
    <property type="match status" value="1"/>
</dbReference>
<dbReference type="InterPro" id="IPR012093">
    <property type="entry name" value="Pirin"/>
</dbReference>
<dbReference type="PIRSF" id="PIRSF006232">
    <property type="entry name" value="Pirin"/>
    <property type="match status" value="1"/>
</dbReference>
<proteinExistence type="inferred from homology"/>
<keyword evidence="2" id="KW-0479">Metal-binding</keyword>
<feature type="binding site" evidence="2">
    <location>
        <position position="101"/>
    </location>
    <ligand>
        <name>Fe cation</name>
        <dbReference type="ChEBI" id="CHEBI:24875"/>
    </ligand>
</feature>
<dbReference type="InterPro" id="IPR003829">
    <property type="entry name" value="Pirin_N_dom"/>
</dbReference>
<organism evidence="6 7">
    <name type="scientific">Colwellia psychrerythraea (strain 34H / ATCC BAA-681)</name>
    <name type="common">Vibrio psychroerythus</name>
    <dbReference type="NCBI Taxonomy" id="167879"/>
    <lineage>
        <taxon>Bacteria</taxon>
        <taxon>Pseudomonadati</taxon>
        <taxon>Pseudomonadota</taxon>
        <taxon>Gammaproteobacteria</taxon>
        <taxon>Alteromonadales</taxon>
        <taxon>Colwelliaceae</taxon>
        <taxon>Colwellia</taxon>
    </lineage>
</organism>
<dbReference type="Gene3D" id="2.60.120.10">
    <property type="entry name" value="Jelly Rolls"/>
    <property type="match status" value="2"/>
</dbReference>
<dbReference type="InterPro" id="IPR008778">
    <property type="entry name" value="Pirin_C_dom"/>
</dbReference>
<dbReference type="STRING" id="167879.CPS_1771"/>
<dbReference type="KEGG" id="cps:CPS_1771"/>
<accession>Q484L3</accession>
<feature type="domain" description="Pirin N-terminal" evidence="4">
    <location>
        <begin position="29"/>
        <end position="118"/>
    </location>
</feature>
<dbReference type="InterPro" id="IPR014710">
    <property type="entry name" value="RmlC-like_jellyroll"/>
</dbReference>
<reference evidence="6" key="1">
    <citation type="journal article" date="2005" name="Proc. Natl. Acad. Sci. U.S.A.">
        <title>The psychrophilic lifestyle as revealed by the genome sequence of Colwellia psychrerythraea 34H through genomic and proteomic analyses.</title>
        <authorList>
            <person name="Methe B.A."/>
            <person name="Nelson K.E."/>
            <person name="Deming J.W."/>
            <person name="Momen B."/>
            <person name="Melamud E."/>
            <person name="Zhang X."/>
            <person name="Moult J."/>
            <person name="Madupu R."/>
            <person name="Nelson W.C."/>
            <person name="Dodson R.J."/>
            <person name="Brinkac L.M."/>
            <person name="Daugherty S.C."/>
            <person name="Durkin A.S."/>
            <person name="DeBoy R.T."/>
            <person name="Kolonay J.F."/>
            <person name="Sullivan S.A."/>
            <person name="Zhou L."/>
            <person name="Davidsen T.M."/>
            <person name="Wu M."/>
            <person name="Huston A.L."/>
            <person name="Lewis M."/>
            <person name="Weaver B."/>
            <person name="Weidman J.F."/>
            <person name="Khouri H."/>
            <person name="Utterback T.R."/>
            <person name="Feldblyum T.V."/>
            <person name="Fraser C.M."/>
        </authorList>
    </citation>
    <scope>NUCLEOTIDE SEQUENCE [LARGE SCALE GENOMIC DNA]</scope>
    <source>
        <strain evidence="6">34H</strain>
    </source>
</reference>
<dbReference type="EMBL" id="CP000083">
    <property type="protein sequence ID" value="AAZ26088.1"/>
    <property type="molecule type" value="Genomic_DNA"/>
</dbReference>
<dbReference type="RefSeq" id="WP_011042596.1">
    <property type="nucleotide sequence ID" value="NC_003910.7"/>
</dbReference>
<feature type="binding site" evidence="2">
    <location>
        <position position="99"/>
    </location>
    <ligand>
        <name>Fe cation</name>
        <dbReference type="ChEBI" id="CHEBI:24875"/>
    </ligand>
</feature>
<evidence type="ECO:0000259" key="5">
    <source>
        <dbReference type="Pfam" id="PF05726"/>
    </source>
</evidence>
<comment type="similarity">
    <text evidence="1 3">Belongs to the pirin family.</text>
</comment>
<dbReference type="CDD" id="cd02909">
    <property type="entry name" value="cupin_pirin_N"/>
    <property type="match status" value="1"/>
</dbReference>
<keyword evidence="2" id="KW-0408">Iron</keyword>
<dbReference type="InterPro" id="IPR011051">
    <property type="entry name" value="RmlC_Cupin_sf"/>
</dbReference>
<dbReference type="Pfam" id="PF02678">
    <property type="entry name" value="Pirin"/>
    <property type="match status" value="1"/>
</dbReference>
<dbReference type="HOGENOM" id="CLU_045717_5_0_6"/>
<dbReference type="PANTHER" id="PTHR13903:SF8">
    <property type="entry name" value="PIRIN"/>
    <property type="match status" value="1"/>
</dbReference>
<protein>
    <submittedName>
        <fullName evidence="6">Pirin family protein</fullName>
    </submittedName>
</protein>